<protein>
    <submittedName>
        <fullName evidence="1">Uncharacterized protein</fullName>
    </submittedName>
</protein>
<evidence type="ECO:0000313" key="2">
    <source>
        <dbReference type="Proteomes" id="UP000593576"/>
    </source>
</evidence>
<keyword evidence="2" id="KW-1185">Reference proteome</keyword>
<comment type="caution">
    <text evidence="1">The sequence shown here is derived from an EMBL/GenBank/DDBJ whole genome shotgun (WGS) entry which is preliminary data.</text>
</comment>
<dbReference type="Proteomes" id="UP000593576">
    <property type="component" value="Unassembled WGS sequence"/>
</dbReference>
<accession>A0A7J9MKM5</accession>
<organism evidence="1 2">
    <name type="scientific">Gossypium schwendimanii</name>
    <name type="common">Cotton</name>
    <dbReference type="NCBI Taxonomy" id="34291"/>
    <lineage>
        <taxon>Eukaryota</taxon>
        <taxon>Viridiplantae</taxon>
        <taxon>Streptophyta</taxon>
        <taxon>Embryophyta</taxon>
        <taxon>Tracheophyta</taxon>
        <taxon>Spermatophyta</taxon>
        <taxon>Magnoliopsida</taxon>
        <taxon>eudicotyledons</taxon>
        <taxon>Gunneridae</taxon>
        <taxon>Pentapetalae</taxon>
        <taxon>rosids</taxon>
        <taxon>malvids</taxon>
        <taxon>Malvales</taxon>
        <taxon>Malvaceae</taxon>
        <taxon>Malvoideae</taxon>
        <taxon>Gossypium</taxon>
    </lineage>
</organism>
<evidence type="ECO:0000313" key="1">
    <source>
        <dbReference type="EMBL" id="MBA0871484.1"/>
    </source>
</evidence>
<name>A0A7J9MKM5_GOSSC</name>
<dbReference type="AlphaFoldDB" id="A0A7J9MKM5"/>
<sequence>MSTILSFSENAVIVRSIRRPKMLASALSVHIHAGYGVLFIHESLFREESTEYRLLVCVFSPTFITISIPSCLPMQLGAAYTIMNRYQLVSHFCNGID</sequence>
<gene>
    <name evidence="1" type="ORF">Goshw_026401</name>
</gene>
<proteinExistence type="predicted"/>
<dbReference type="EMBL" id="JABFAF010000011">
    <property type="protein sequence ID" value="MBA0871484.1"/>
    <property type="molecule type" value="Genomic_DNA"/>
</dbReference>
<reference evidence="1 2" key="1">
    <citation type="journal article" date="2019" name="Genome Biol. Evol.">
        <title>Insights into the evolution of the New World diploid cottons (Gossypium, subgenus Houzingenia) based on genome sequencing.</title>
        <authorList>
            <person name="Grover C.E."/>
            <person name="Arick M.A. 2nd"/>
            <person name="Thrash A."/>
            <person name="Conover J.L."/>
            <person name="Sanders W.S."/>
            <person name="Peterson D.G."/>
            <person name="Frelichowski J.E."/>
            <person name="Scheffler J.A."/>
            <person name="Scheffler B.E."/>
            <person name="Wendel J.F."/>
        </authorList>
    </citation>
    <scope>NUCLEOTIDE SEQUENCE [LARGE SCALE GENOMIC DNA]</scope>
    <source>
        <strain evidence="1">1</strain>
        <tissue evidence="1">Leaf</tissue>
    </source>
</reference>
<feature type="non-terminal residue" evidence="1">
    <location>
        <position position="97"/>
    </location>
</feature>